<keyword evidence="2" id="KW-1185">Reference proteome</keyword>
<dbReference type="RefSeq" id="WP_374814482.1">
    <property type="nucleotide sequence ID" value="NZ_JBHFLD010000014.1"/>
</dbReference>
<protein>
    <submittedName>
        <fullName evidence="1">Uncharacterized protein</fullName>
    </submittedName>
</protein>
<sequence length="131" mass="15365">MPQLICTTDEIGYREGRDILFLSFRDIPEPSSLDDEPWERIPERKTILRWLDDQGISWEPCLHCSPGTLATPYRGAIYLDVAPDELSERYQKLLAFLEDNTGRCRFAGVDFWLVPLEKSLKWYEQRQAQLD</sequence>
<reference evidence="1 2" key="1">
    <citation type="submission" date="2024-09" db="EMBL/GenBank/DDBJ databases">
        <title>Draft genome sequences of 6 high pH adapted Marinobacter shengliensis sp. isolated from Mariana forearc serpentinite mud volcanoes.</title>
        <authorList>
            <person name="Elkassas S."/>
            <person name="Serres M."/>
            <person name="Michael N."/>
            <person name="Amina P."/>
            <person name="Teodora Z."/>
            <person name="Julie H."/>
        </authorList>
    </citation>
    <scope>NUCLEOTIDE SEQUENCE [LARGE SCALE GENOMIC DNA]</scope>
    <source>
        <strain evidence="1 2">EB4</strain>
    </source>
</reference>
<dbReference type="EMBL" id="JBHFLD010000014">
    <property type="protein sequence ID" value="MFB2716142.1"/>
    <property type="molecule type" value="Genomic_DNA"/>
</dbReference>
<evidence type="ECO:0000313" key="1">
    <source>
        <dbReference type="EMBL" id="MFB2716142.1"/>
    </source>
</evidence>
<proteinExistence type="predicted"/>
<accession>A0ABV4W7U3</accession>
<gene>
    <name evidence="1" type="ORF">ACE05E_11675</name>
</gene>
<name>A0ABV4W7U3_9GAMM</name>
<organism evidence="1 2">
    <name type="scientific">Marinobacter shengliensis</name>
    <dbReference type="NCBI Taxonomy" id="1389223"/>
    <lineage>
        <taxon>Bacteria</taxon>
        <taxon>Pseudomonadati</taxon>
        <taxon>Pseudomonadota</taxon>
        <taxon>Gammaproteobacteria</taxon>
        <taxon>Pseudomonadales</taxon>
        <taxon>Marinobacteraceae</taxon>
        <taxon>Marinobacter</taxon>
    </lineage>
</organism>
<comment type="caution">
    <text evidence="1">The sequence shown here is derived from an EMBL/GenBank/DDBJ whole genome shotgun (WGS) entry which is preliminary data.</text>
</comment>
<evidence type="ECO:0000313" key="2">
    <source>
        <dbReference type="Proteomes" id="UP001576762"/>
    </source>
</evidence>
<dbReference type="Proteomes" id="UP001576762">
    <property type="component" value="Unassembled WGS sequence"/>
</dbReference>